<evidence type="ECO:0000313" key="1">
    <source>
        <dbReference type="EMBL" id="GGK67662.1"/>
    </source>
</evidence>
<dbReference type="AlphaFoldDB" id="A0A917QU00"/>
<dbReference type="Proteomes" id="UP000637788">
    <property type="component" value="Unassembled WGS sequence"/>
</dbReference>
<name>A0A917QU00_9ACTN</name>
<evidence type="ECO:0000313" key="2">
    <source>
        <dbReference type="Proteomes" id="UP000637788"/>
    </source>
</evidence>
<comment type="caution">
    <text evidence="1">The sequence shown here is derived from an EMBL/GenBank/DDBJ whole genome shotgun (WGS) entry which is preliminary data.</text>
</comment>
<reference evidence="1" key="2">
    <citation type="submission" date="2020-09" db="EMBL/GenBank/DDBJ databases">
        <authorList>
            <person name="Sun Q."/>
            <person name="Ohkuma M."/>
        </authorList>
    </citation>
    <scope>NUCLEOTIDE SEQUENCE</scope>
    <source>
        <strain evidence="1">JCM 3035</strain>
    </source>
</reference>
<protein>
    <submittedName>
        <fullName evidence="1">Uncharacterized protein</fullName>
    </submittedName>
</protein>
<sequence length="82" mass="8537">MGHTNDGSDRGHAYEHDDVHACAEHLRTALEANGITLPSLGVEAAAFAGTYPPRHGGLVALGNCNTATAHQLAEALHKAAER</sequence>
<dbReference type="RefSeq" id="WP_189322426.1">
    <property type="nucleotide sequence ID" value="NZ_BMPQ01000006.1"/>
</dbReference>
<reference evidence="1" key="1">
    <citation type="journal article" date="2014" name="Int. J. Syst. Evol. Microbiol.">
        <title>Complete genome sequence of Corynebacterium casei LMG S-19264T (=DSM 44701T), isolated from a smear-ripened cheese.</title>
        <authorList>
            <consortium name="US DOE Joint Genome Institute (JGI-PGF)"/>
            <person name="Walter F."/>
            <person name="Albersmeier A."/>
            <person name="Kalinowski J."/>
            <person name="Ruckert C."/>
        </authorList>
    </citation>
    <scope>NUCLEOTIDE SEQUENCE</scope>
    <source>
        <strain evidence="1">JCM 3035</strain>
    </source>
</reference>
<organism evidence="1 2">
    <name type="scientific">Streptomyces flaveus</name>
    <dbReference type="NCBI Taxonomy" id="66370"/>
    <lineage>
        <taxon>Bacteria</taxon>
        <taxon>Bacillati</taxon>
        <taxon>Actinomycetota</taxon>
        <taxon>Actinomycetes</taxon>
        <taxon>Kitasatosporales</taxon>
        <taxon>Streptomycetaceae</taxon>
        <taxon>Streptomyces</taxon>
        <taxon>Streptomyces aurantiacus group</taxon>
    </lineage>
</organism>
<proteinExistence type="predicted"/>
<accession>A0A917QU00</accession>
<keyword evidence="2" id="KW-1185">Reference proteome</keyword>
<dbReference type="EMBL" id="BMPQ01000006">
    <property type="protein sequence ID" value="GGK67662.1"/>
    <property type="molecule type" value="Genomic_DNA"/>
</dbReference>
<gene>
    <name evidence="1" type="ORF">GCM10010094_30890</name>
</gene>